<keyword evidence="1" id="KW-0346">Stress response</keyword>
<organism evidence="5 6">
    <name type="scientific">Methylobrevis albus</name>
    <dbReference type="NCBI Taxonomy" id="2793297"/>
    <lineage>
        <taxon>Bacteria</taxon>
        <taxon>Pseudomonadati</taxon>
        <taxon>Pseudomonadota</taxon>
        <taxon>Alphaproteobacteria</taxon>
        <taxon>Hyphomicrobiales</taxon>
        <taxon>Pleomorphomonadaceae</taxon>
        <taxon>Methylobrevis</taxon>
    </lineage>
</organism>
<protein>
    <submittedName>
        <fullName evidence="5">Type 1 glutamine amidotransferase domain-containing protein</fullName>
    </submittedName>
</protein>
<evidence type="ECO:0000313" key="6">
    <source>
        <dbReference type="Proteomes" id="UP000631694"/>
    </source>
</evidence>
<dbReference type="GO" id="GO:0005737">
    <property type="term" value="C:cytoplasm"/>
    <property type="evidence" value="ECO:0007669"/>
    <property type="project" value="TreeGrafter"/>
</dbReference>
<dbReference type="PANTHER" id="PTHR48094">
    <property type="entry name" value="PROTEIN/NUCLEIC ACID DEGLYCASE DJ-1-RELATED"/>
    <property type="match status" value="1"/>
</dbReference>
<keyword evidence="2" id="KW-0456">Lyase</keyword>
<dbReference type="InterPro" id="IPR002818">
    <property type="entry name" value="DJ-1/PfpI"/>
</dbReference>
<dbReference type="InterPro" id="IPR029062">
    <property type="entry name" value="Class_I_gatase-like"/>
</dbReference>
<evidence type="ECO:0000259" key="4">
    <source>
        <dbReference type="Pfam" id="PF01965"/>
    </source>
</evidence>
<name>A0A931MZC5_9HYPH</name>
<keyword evidence="6" id="KW-1185">Reference proteome</keyword>
<evidence type="ECO:0000256" key="3">
    <source>
        <dbReference type="ARBA" id="ARBA00038493"/>
    </source>
</evidence>
<evidence type="ECO:0000256" key="1">
    <source>
        <dbReference type="ARBA" id="ARBA00023016"/>
    </source>
</evidence>
<comment type="similarity">
    <text evidence="3">Belongs to the peptidase C56 family. HSP31-like subfamily.</text>
</comment>
<dbReference type="GO" id="GO:0019243">
    <property type="term" value="P:methylglyoxal catabolic process to D-lactate via S-lactoyl-glutathione"/>
    <property type="evidence" value="ECO:0007669"/>
    <property type="project" value="TreeGrafter"/>
</dbReference>
<dbReference type="AlphaFoldDB" id="A0A931MZC5"/>
<dbReference type="PANTHER" id="PTHR48094:SF11">
    <property type="entry name" value="GLUTATHIONE-INDEPENDENT GLYOXALASE HSP31-RELATED"/>
    <property type="match status" value="1"/>
</dbReference>
<keyword evidence="5" id="KW-0315">Glutamine amidotransferase</keyword>
<sequence length="192" mass="20419">MPWLALTEAGHAVTVASVTGAEVPLDPRSVPTGDKAAAWSRPLAALAGPPAFDMLPEADFDAVFLPGGHGTMFDMPFNRRLHDLLFRFDESGRLIAAICHAPAVFVGMRRPDGTPFIAGRKIAAFTDAEERSGHSEANVPFLLETRLKELGAWHVAAGTFASHTVADGRLLTGQNPQSSAQLAGLVLARLRS</sequence>
<gene>
    <name evidence="5" type="ORF">I5731_08760</name>
</gene>
<evidence type="ECO:0000256" key="2">
    <source>
        <dbReference type="ARBA" id="ARBA00023239"/>
    </source>
</evidence>
<dbReference type="SUPFAM" id="SSF52317">
    <property type="entry name" value="Class I glutamine amidotransferase-like"/>
    <property type="match status" value="1"/>
</dbReference>
<accession>A0A931MZC5</accession>
<proteinExistence type="inferred from homology"/>
<dbReference type="RefSeq" id="WP_197310970.1">
    <property type="nucleotide sequence ID" value="NZ_JADZLT010000049.1"/>
</dbReference>
<feature type="domain" description="DJ-1/PfpI" evidence="4">
    <location>
        <begin position="2"/>
        <end position="186"/>
    </location>
</feature>
<dbReference type="CDD" id="cd03141">
    <property type="entry name" value="GATase1_Hsp31_like"/>
    <property type="match status" value="1"/>
</dbReference>
<dbReference type="Proteomes" id="UP000631694">
    <property type="component" value="Unassembled WGS sequence"/>
</dbReference>
<dbReference type="Pfam" id="PF01965">
    <property type="entry name" value="DJ-1_PfpI"/>
    <property type="match status" value="1"/>
</dbReference>
<dbReference type="Gene3D" id="3.40.50.880">
    <property type="match status" value="1"/>
</dbReference>
<evidence type="ECO:0000313" key="5">
    <source>
        <dbReference type="EMBL" id="MBH0237909.1"/>
    </source>
</evidence>
<reference evidence="5" key="1">
    <citation type="submission" date="2020-12" db="EMBL/GenBank/DDBJ databases">
        <title>Methylobrevis albus sp. nov., isolated from fresh water lack sediment.</title>
        <authorList>
            <person name="Zou Q."/>
        </authorList>
    </citation>
    <scope>NUCLEOTIDE SEQUENCE</scope>
    <source>
        <strain evidence="5">L22</strain>
    </source>
</reference>
<comment type="caution">
    <text evidence="5">The sequence shown here is derived from an EMBL/GenBank/DDBJ whole genome shotgun (WGS) entry which is preliminary data.</text>
</comment>
<dbReference type="GO" id="GO:0019172">
    <property type="term" value="F:glyoxalase III activity"/>
    <property type="evidence" value="ECO:0007669"/>
    <property type="project" value="TreeGrafter"/>
</dbReference>
<dbReference type="EMBL" id="JADZLT010000049">
    <property type="protein sequence ID" value="MBH0237909.1"/>
    <property type="molecule type" value="Genomic_DNA"/>
</dbReference>
<dbReference type="InterPro" id="IPR050325">
    <property type="entry name" value="Prot/Nucl_acid_deglycase"/>
</dbReference>